<dbReference type="AlphaFoldDB" id="A0A8J2P024"/>
<dbReference type="InterPro" id="IPR000210">
    <property type="entry name" value="BTB/POZ_dom"/>
</dbReference>
<dbReference type="PROSITE" id="PS50097">
    <property type="entry name" value="BTB"/>
    <property type="match status" value="1"/>
</dbReference>
<dbReference type="Proteomes" id="UP000708208">
    <property type="component" value="Unassembled WGS sequence"/>
</dbReference>
<dbReference type="SMART" id="SM00225">
    <property type="entry name" value="BTB"/>
    <property type="match status" value="1"/>
</dbReference>
<organism evidence="2 3">
    <name type="scientific">Allacma fusca</name>
    <dbReference type="NCBI Taxonomy" id="39272"/>
    <lineage>
        <taxon>Eukaryota</taxon>
        <taxon>Metazoa</taxon>
        <taxon>Ecdysozoa</taxon>
        <taxon>Arthropoda</taxon>
        <taxon>Hexapoda</taxon>
        <taxon>Collembola</taxon>
        <taxon>Symphypleona</taxon>
        <taxon>Sminthuridae</taxon>
        <taxon>Allacma</taxon>
    </lineage>
</organism>
<keyword evidence="3" id="KW-1185">Reference proteome</keyword>
<accession>A0A8J2P024</accession>
<evidence type="ECO:0000259" key="1">
    <source>
        <dbReference type="PROSITE" id="PS50097"/>
    </source>
</evidence>
<gene>
    <name evidence="2" type="ORF">AFUS01_LOCUS21687</name>
</gene>
<feature type="domain" description="BTB" evidence="1">
    <location>
        <begin position="6"/>
        <end position="71"/>
    </location>
</feature>
<proteinExistence type="predicted"/>
<evidence type="ECO:0000313" key="2">
    <source>
        <dbReference type="EMBL" id="CAG7733233.1"/>
    </source>
</evidence>
<comment type="caution">
    <text evidence="2">The sequence shown here is derived from an EMBL/GenBank/DDBJ whole genome shotgun (WGS) entry which is preliminary data.</text>
</comment>
<reference evidence="2" key="1">
    <citation type="submission" date="2021-06" db="EMBL/GenBank/DDBJ databases">
        <authorList>
            <person name="Hodson N. C."/>
            <person name="Mongue J. A."/>
            <person name="Jaron S. K."/>
        </authorList>
    </citation>
    <scope>NUCLEOTIDE SEQUENCE</scope>
</reference>
<dbReference type="EMBL" id="CAJVCH010245471">
    <property type="protein sequence ID" value="CAG7733233.1"/>
    <property type="molecule type" value="Genomic_DNA"/>
</dbReference>
<dbReference type="CDD" id="cd18186">
    <property type="entry name" value="BTB_POZ_ZBTB_KLHL-like"/>
    <property type="match status" value="1"/>
</dbReference>
<dbReference type="OrthoDB" id="684045at2759"/>
<protein>
    <recommendedName>
        <fullName evidence="1">BTB domain-containing protein</fullName>
    </recommendedName>
</protein>
<dbReference type="Pfam" id="PF00651">
    <property type="entry name" value="BTB"/>
    <property type="match status" value="1"/>
</dbReference>
<evidence type="ECO:0000313" key="3">
    <source>
        <dbReference type="Proteomes" id="UP000708208"/>
    </source>
</evidence>
<sequence length="99" mass="11276">MDLESTDILLMSKDCKPIRAHQAIIAARSPKIREMIISTPSQSLVRLDDINYEQLKIIIELMYTNKCTLPSNLTSDDVENLKHVLIDYGVELSEEQTTL</sequence>
<name>A0A8J2P024_9HEXA</name>